<evidence type="ECO:0000256" key="2">
    <source>
        <dbReference type="SAM" id="SignalP"/>
    </source>
</evidence>
<name>A0ABT1D5I9_9PROT</name>
<dbReference type="Proteomes" id="UP001523392">
    <property type="component" value="Unassembled WGS sequence"/>
</dbReference>
<keyword evidence="4" id="KW-1185">Reference proteome</keyword>
<feature type="region of interest" description="Disordered" evidence="1">
    <location>
        <begin position="19"/>
        <end position="80"/>
    </location>
</feature>
<accession>A0ABT1D5I9</accession>
<feature type="chain" id="PRO_5047450500" description="Lipoprotein" evidence="2">
    <location>
        <begin position="20"/>
        <end position="80"/>
    </location>
</feature>
<dbReference type="PROSITE" id="PS51257">
    <property type="entry name" value="PROKAR_LIPOPROTEIN"/>
    <property type="match status" value="1"/>
</dbReference>
<gene>
    <name evidence="3" type="ORF">JYK14_13480</name>
</gene>
<evidence type="ECO:0000256" key="1">
    <source>
        <dbReference type="SAM" id="MobiDB-lite"/>
    </source>
</evidence>
<feature type="signal peptide" evidence="2">
    <location>
        <begin position="1"/>
        <end position="19"/>
    </location>
</feature>
<evidence type="ECO:0000313" key="4">
    <source>
        <dbReference type="Proteomes" id="UP001523392"/>
    </source>
</evidence>
<comment type="caution">
    <text evidence="3">The sequence shown here is derived from an EMBL/GenBank/DDBJ whole genome shotgun (WGS) entry which is preliminary data.</text>
</comment>
<evidence type="ECO:0000313" key="3">
    <source>
        <dbReference type="EMBL" id="MCO6417166.1"/>
    </source>
</evidence>
<reference evidence="3 4" key="1">
    <citation type="submission" date="2021-12" db="EMBL/GenBank/DDBJ databases">
        <title>Siccirubricoccus leaddurans sp. nov., a high concentration Zn2+ tolerance bacterium.</title>
        <authorList>
            <person name="Cao Y."/>
        </authorList>
    </citation>
    <scope>NUCLEOTIDE SEQUENCE [LARGE SCALE GENOMIC DNA]</scope>
    <source>
        <strain evidence="3 4">KC 17139</strain>
    </source>
</reference>
<sequence>MPRTILAGMALLLTLAACNQGGSPGARTAGDPMRPSAGSPTGQLNSPSTGAGTPTPMQPGGSGGVGSGNQPGQGGTSSPR</sequence>
<protein>
    <recommendedName>
        <fullName evidence="5">Lipoprotein</fullName>
    </recommendedName>
</protein>
<proteinExistence type="predicted"/>
<evidence type="ECO:0008006" key="5">
    <source>
        <dbReference type="Google" id="ProtNLM"/>
    </source>
</evidence>
<feature type="compositionally biased region" description="Gly residues" evidence="1">
    <location>
        <begin position="60"/>
        <end position="80"/>
    </location>
</feature>
<dbReference type="RefSeq" id="WP_252953794.1">
    <property type="nucleotide sequence ID" value="NZ_JAFIRR010000083.1"/>
</dbReference>
<feature type="compositionally biased region" description="Polar residues" evidence="1">
    <location>
        <begin position="38"/>
        <end position="52"/>
    </location>
</feature>
<keyword evidence="2" id="KW-0732">Signal</keyword>
<organism evidence="3 4">
    <name type="scientific">Siccirubricoccus soli</name>
    <dbReference type="NCBI Taxonomy" id="2899147"/>
    <lineage>
        <taxon>Bacteria</taxon>
        <taxon>Pseudomonadati</taxon>
        <taxon>Pseudomonadota</taxon>
        <taxon>Alphaproteobacteria</taxon>
        <taxon>Acetobacterales</taxon>
        <taxon>Roseomonadaceae</taxon>
        <taxon>Siccirubricoccus</taxon>
    </lineage>
</organism>
<dbReference type="EMBL" id="JAFIRR010000083">
    <property type="protein sequence ID" value="MCO6417166.1"/>
    <property type="molecule type" value="Genomic_DNA"/>
</dbReference>